<organism evidence="1 2">
    <name type="scientific">Nitrospira defluvii</name>
    <dbReference type="NCBI Taxonomy" id="330214"/>
    <lineage>
        <taxon>Bacteria</taxon>
        <taxon>Pseudomonadati</taxon>
        <taxon>Nitrospirota</taxon>
        <taxon>Nitrospiria</taxon>
        <taxon>Nitrospirales</taxon>
        <taxon>Nitrospiraceae</taxon>
        <taxon>Nitrospira</taxon>
    </lineage>
</organism>
<evidence type="ECO:0000313" key="2">
    <source>
        <dbReference type="Proteomes" id="UP000001660"/>
    </source>
</evidence>
<dbReference type="EMBL" id="FP929003">
    <property type="protein sequence ID" value="CBK40210.1"/>
    <property type="molecule type" value="Genomic_DNA"/>
</dbReference>
<name>D8PAF1_9BACT</name>
<dbReference type="KEGG" id="nde:NIDE0433"/>
<dbReference type="HOGENOM" id="CLU_2647797_0_0_0"/>
<reference evidence="1 2" key="1">
    <citation type="journal article" date="2010" name="Proc. Natl. Acad. Sci. U.S.A.">
        <title>A Nitrospira metagenome illuminates the physiology and evolution of globally important nitrite-oxidizing bacteria.</title>
        <authorList>
            <person name="Lucker S."/>
            <person name="Wagner M."/>
            <person name="Maixner F."/>
            <person name="Pelletier E."/>
            <person name="Koch H."/>
            <person name="Vacherie B."/>
            <person name="Rattei T."/>
            <person name="Sinninghe Damste J."/>
            <person name="Spieck E."/>
            <person name="Le Paslier D."/>
            <person name="Daims H."/>
        </authorList>
    </citation>
    <scope>NUCLEOTIDE SEQUENCE [LARGE SCALE GENOMIC DNA]</scope>
</reference>
<gene>
    <name evidence="1" type="ORF">NIDE0433</name>
</gene>
<evidence type="ECO:0000313" key="1">
    <source>
        <dbReference type="EMBL" id="CBK40210.1"/>
    </source>
</evidence>
<dbReference type="AlphaFoldDB" id="D8PAF1"/>
<sequence>MPTTKPIRRGKGWAMHCLKCKGFMMVERHYTLMNRRLYARCLNCGFWIDLADLLRFFHKVISSSLRGTKVRETYTL</sequence>
<protein>
    <submittedName>
        <fullName evidence="1">Uncharacterized protein</fullName>
    </submittedName>
</protein>
<keyword evidence="2" id="KW-1185">Reference proteome</keyword>
<proteinExistence type="predicted"/>
<dbReference type="Proteomes" id="UP000001660">
    <property type="component" value="Chromosome"/>
</dbReference>
<accession>D8PAF1</accession>
<dbReference type="STRING" id="330214.NIDE0433"/>